<dbReference type="PROSITE" id="PS50188">
    <property type="entry name" value="B302_SPRY"/>
    <property type="match status" value="1"/>
</dbReference>
<dbReference type="InterPro" id="IPR050618">
    <property type="entry name" value="Ubq-SigPath_Reg"/>
</dbReference>
<proteinExistence type="predicted"/>
<feature type="compositionally biased region" description="Polar residues" evidence="1">
    <location>
        <begin position="418"/>
        <end position="432"/>
    </location>
</feature>
<dbReference type="AlphaFoldDB" id="A0AAF3F3Y7"/>
<feature type="compositionally biased region" description="Basic residues" evidence="1">
    <location>
        <begin position="389"/>
        <end position="399"/>
    </location>
</feature>
<dbReference type="PANTHER" id="PTHR12864">
    <property type="entry name" value="RAN BINDING PROTEIN 9-RELATED"/>
    <property type="match status" value="1"/>
</dbReference>
<dbReference type="SUPFAM" id="SSF49899">
    <property type="entry name" value="Concanavalin A-like lectins/glucanases"/>
    <property type="match status" value="1"/>
</dbReference>
<feature type="compositionally biased region" description="Low complexity" evidence="1">
    <location>
        <begin position="434"/>
        <end position="447"/>
    </location>
</feature>
<dbReference type="InterPro" id="IPR043136">
    <property type="entry name" value="B30.2/SPRY_sf"/>
</dbReference>
<reference evidence="4" key="1">
    <citation type="submission" date="2024-02" db="UniProtKB">
        <authorList>
            <consortium name="WormBaseParasite"/>
        </authorList>
    </citation>
    <scope>IDENTIFICATION</scope>
</reference>
<feature type="compositionally biased region" description="Polar residues" evidence="1">
    <location>
        <begin position="1"/>
        <end position="10"/>
    </location>
</feature>
<dbReference type="WBParaSite" id="MBELARI_LOCUS21287">
    <property type="protein sequence ID" value="MBELARI_LOCUS21287"/>
    <property type="gene ID" value="MBELARI_LOCUS21287"/>
</dbReference>
<feature type="domain" description="B30.2/SPRY" evidence="2">
    <location>
        <begin position="50"/>
        <end position="251"/>
    </location>
</feature>
<evidence type="ECO:0000259" key="2">
    <source>
        <dbReference type="PROSITE" id="PS50188"/>
    </source>
</evidence>
<accession>A0AAF3F3Y7</accession>
<organism evidence="3 4">
    <name type="scientific">Mesorhabditis belari</name>
    <dbReference type="NCBI Taxonomy" id="2138241"/>
    <lineage>
        <taxon>Eukaryota</taxon>
        <taxon>Metazoa</taxon>
        <taxon>Ecdysozoa</taxon>
        <taxon>Nematoda</taxon>
        <taxon>Chromadorea</taxon>
        <taxon>Rhabditida</taxon>
        <taxon>Rhabditina</taxon>
        <taxon>Rhabditomorpha</taxon>
        <taxon>Rhabditoidea</taxon>
        <taxon>Rhabditidae</taxon>
        <taxon>Mesorhabditinae</taxon>
        <taxon>Mesorhabditis</taxon>
    </lineage>
</organism>
<feature type="compositionally biased region" description="Low complexity" evidence="1">
    <location>
        <begin position="19"/>
        <end position="31"/>
    </location>
</feature>
<keyword evidence="3" id="KW-1185">Reference proteome</keyword>
<evidence type="ECO:0000256" key="1">
    <source>
        <dbReference type="SAM" id="MobiDB-lite"/>
    </source>
</evidence>
<dbReference type="InterPro" id="IPR001870">
    <property type="entry name" value="B30.2/SPRY"/>
</dbReference>
<dbReference type="SMART" id="SM00449">
    <property type="entry name" value="SPRY"/>
    <property type="match status" value="1"/>
</dbReference>
<dbReference type="InterPro" id="IPR013320">
    <property type="entry name" value="ConA-like_dom_sf"/>
</dbReference>
<protein>
    <recommendedName>
        <fullName evidence="2">B30.2/SPRY domain-containing protein</fullName>
    </recommendedName>
</protein>
<evidence type="ECO:0000313" key="3">
    <source>
        <dbReference type="Proteomes" id="UP000887575"/>
    </source>
</evidence>
<dbReference type="Proteomes" id="UP000887575">
    <property type="component" value="Unassembled WGS sequence"/>
</dbReference>
<feature type="region of interest" description="Disordered" evidence="1">
    <location>
        <begin position="1"/>
        <end position="31"/>
    </location>
</feature>
<evidence type="ECO:0000313" key="4">
    <source>
        <dbReference type="WBParaSite" id="MBELARI_LOCUS21287"/>
    </source>
</evidence>
<feature type="region of interest" description="Disordered" evidence="1">
    <location>
        <begin position="376"/>
        <end position="455"/>
    </location>
</feature>
<dbReference type="InterPro" id="IPR003877">
    <property type="entry name" value="SPRY_dom"/>
</dbReference>
<dbReference type="Gene3D" id="2.60.120.920">
    <property type="match status" value="1"/>
</dbReference>
<name>A0AAF3F3Y7_9BILA</name>
<sequence length="630" mass="69988">MFNNVVTFDDTSNDDEYGEGSSIGSEIVSGRSSGTFSTETFAHEENANETMRRLKALYPFAVANNASLPLHWNPQDKSELIELQHNCLRVSNRGQKTSHTSHAINPNSDKATAALIRANAPVPRLCGIYYFEVTISQGKDGRVGVGFGPRTMGTARMPGWDPHSYAYHGDDGYFFTSDGNGREYGPKFKENDTVGAGINLVEQTVFFTLNGKNLGSASKVQISDSAIQLYPALGLQSPDEIVDSNFGQKPFIYNIDKDLQNLQKEVGDEIENVALPAEKGTWMNSAICSWLLSEGHVRALTALTRLTKTNLNFTEEGINRRNSIRSLIISKRSSEAADRIEQFYPQLFAENRKIELFLKCQVFVEKSQSIILETKGSTTSLNGMPTLKRTNRPSRGQKRRQQDSEAGTSREEPPTRRSPANNQTDESVQNGCAKNGNFKNGNEKNGNLMGSGLMGTTTIEDEDAEDEAMDGVIRIDDENTSTNRCGYSLIDKTEADGKLGEIITYGQHVSKLRTQCEIDLNGDEKALINDALMAILSDVNDFAKLAHMQPGHREKLAQDVNAAIMKYEGYKPISLLDTYYNTIHLTKRRLLKEKHPKSPFINVDSLFSSIDFVHTPKISFDDAQMDVEQK</sequence>
<feature type="compositionally biased region" description="Basic and acidic residues" evidence="1">
    <location>
        <begin position="400"/>
        <end position="415"/>
    </location>
</feature>
<dbReference type="Pfam" id="PF00622">
    <property type="entry name" value="SPRY"/>
    <property type="match status" value="1"/>
</dbReference>